<dbReference type="Proteomes" id="UP000694845">
    <property type="component" value="Unplaced"/>
</dbReference>
<dbReference type="InterPro" id="IPR036322">
    <property type="entry name" value="WD40_repeat_dom_sf"/>
</dbReference>
<dbReference type="InterPro" id="IPR019775">
    <property type="entry name" value="WD40_repeat_CS"/>
</dbReference>
<evidence type="ECO:0000256" key="3">
    <source>
        <dbReference type="PROSITE-ProRule" id="PRU00221"/>
    </source>
</evidence>
<dbReference type="InterPro" id="IPR011047">
    <property type="entry name" value="Quinoprotein_ADH-like_sf"/>
</dbReference>
<feature type="compositionally biased region" description="Basic and acidic residues" evidence="4">
    <location>
        <begin position="662"/>
        <end position="674"/>
    </location>
</feature>
<proteinExistence type="predicted"/>
<feature type="compositionally biased region" description="Polar residues" evidence="4">
    <location>
        <begin position="648"/>
        <end position="657"/>
    </location>
</feature>
<dbReference type="GO" id="GO:0034388">
    <property type="term" value="C:Pwp2p-containing subcomplex of 90S preribosome"/>
    <property type="evidence" value="ECO:0007669"/>
    <property type="project" value="TreeGrafter"/>
</dbReference>
<evidence type="ECO:0000313" key="8">
    <source>
        <dbReference type="RefSeq" id="XP_022111358.1"/>
    </source>
</evidence>
<gene>
    <name evidence="8" type="primary">LOC110990591</name>
</gene>
<organism evidence="7 8">
    <name type="scientific">Acanthaster planci</name>
    <name type="common">Crown-of-thorns starfish</name>
    <dbReference type="NCBI Taxonomy" id="133434"/>
    <lineage>
        <taxon>Eukaryota</taxon>
        <taxon>Metazoa</taxon>
        <taxon>Echinodermata</taxon>
        <taxon>Eleutherozoa</taxon>
        <taxon>Asterozoa</taxon>
        <taxon>Asteroidea</taxon>
        <taxon>Valvatacea</taxon>
        <taxon>Valvatida</taxon>
        <taxon>Acanthasteridae</taxon>
        <taxon>Acanthaster</taxon>
    </lineage>
</organism>
<evidence type="ECO:0000313" key="7">
    <source>
        <dbReference type="Proteomes" id="UP000694845"/>
    </source>
</evidence>
<dbReference type="PANTHER" id="PTHR22840:SF12">
    <property type="entry name" value="WD REPEAT-CONTAINING PROTEIN 36"/>
    <property type="match status" value="1"/>
</dbReference>
<dbReference type="InterPro" id="IPR001680">
    <property type="entry name" value="WD40_rpt"/>
</dbReference>
<dbReference type="GO" id="GO:0006364">
    <property type="term" value="P:rRNA processing"/>
    <property type="evidence" value="ECO:0007669"/>
    <property type="project" value="InterPro"/>
</dbReference>
<dbReference type="OMA" id="CIYAWRA"/>
<evidence type="ECO:0000256" key="1">
    <source>
        <dbReference type="ARBA" id="ARBA00022574"/>
    </source>
</evidence>
<accession>A0A8B8A0S5</accession>
<dbReference type="InterPro" id="IPR007319">
    <property type="entry name" value="WDR36/Utp21_C"/>
</dbReference>
<dbReference type="PANTHER" id="PTHR22840">
    <property type="entry name" value="WD REPEAT-CONTAINING PROTEIN 36"/>
    <property type="match status" value="1"/>
</dbReference>
<dbReference type="RefSeq" id="XP_022111358.1">
    <property type="nucleotide sequence ID" value="XM_022255666.1"/>
</dbReference>
<protein>
    <submittedName>
        <fullName evidence="8">WD repeat-containing protein 36-like</fullName>
    </submittedName>
</protein>
<dbReference type="OrthoDB" id="10250769at2759"/>
<dbReference type="AlphaFoldDB" id="A0A8B8A0S5"/>
<evidence type="ECO:0000256" key="2">
    <source>
        <dbReference type="ARBA" id="ARBA00022737"/>
    </source>
</evidence>
<evidence type="ECO:0000259" key="6">
    <source>
        <dbReference type="Pfam" id="PF25171"/>
    </source>
</evidence>
<feature type="domain" description="WDR36/Utp21 C-terminal" evidence="5">
    <location>
        <begin position="690"/>
        <end position="894"/>
    </location>
</feature>
<feature type="repeat" description="WD" evidence="3">
    <location>
        <begin position="473"/>
        <end position="514"/>
    </location>
</feature>
<dbReference type="PROSITE" id="PS00678">
    <property type="entry name" value="WD_REPEATS_1"/>
    <property type="match status" value="2"/>
</dbReference>
<feature type="repeat" description="WD" evidence="3">
    <location>
        <begin position="556"/>
        <end position="597"/>
    </location>
</feature>
<evidence type="ECO:0000259" key="5">
    <source>
        <dbReference type="Pfam" id="PF04192"/>
    </source>
</evidence>
<keyword evidence="2" id="KW-0677">Repeat</keyword>
<reference evidence="8" key="1">
    <citation type="submission" date="2025-08" db="UniProtKB">
        <authorList>
            <consortium name="RefSeq"/>
        </authorList>
    </citation>
    <scope>IDENTIFICATION</scope>
</reference>
<dbReference type="SUPFAM" id="SSF50998">
    <property type="entry name" value="Quinoprotein alcohol dehydrogenase-like"/>
    <property type="match status" value="1"/>
</dbReference>
<sequence length="898" mass="99564">MPTGSQIFVGFRALGFHCNHVPLAIRYHQRHKDHYVVTAVGKSFHTYNCSKLGIVSVSNAYPGVIRCVAADAFLVFTACQNIVRAFTHGRQVLYTYSGHGKDVHLLLPFGDHLVSVDEDSLLKIWDIKSTEIYLEIQFDNHVFEVTALMHPTTYLNKILVGSRQGTMQIWNIKSNKLVYSFSGWGSSVTVLEQAPAVDVVAVGLEDGRIIVHNLKYDETIVTFTQEWGPVTAISFRTDGHPIMATGSAVGHIALWNLEEKCLQAQMRDAHKSGVAGMKFLSSEPVMVTNSSDNALKMWIFDQSDGSGRLLRFRAGHSAPPAKIRFYGQRGKDILSAGQDSTLKSFSTMHEKHNKDLGQANLKKKLGSRKGVLKQRFKMAPITQFAAEKSRESDWDSIAACHQGTAMVTTWNYQQSTMGKHKLTCTHAAQATDVEATAIDITSCGNFVVIGWSTGHVDTYNIQSGIHRGSFGNPKAHEGAIRGLAVDALNQVVITGSLDSKLKFWKFKLRKQLDSLALDAPVNQILLHRDSSMLAVSLDDFVVVVIDADLRRVVRRFKGHLNRITDMAFSQDARWLVTSSMDSTIRTWDLPSSRLLDSFLVEDAATSLTLSPTGDFLATAHVDDLGVYLWSNKTLYTHLPIRPLPDTYEPSTVAQPGTSLEPEEIHEIDSDEDRSVDLGPGDLVSEFKSPQQISAELVTLSLLPNSRWKSLTNLELIKQRNKPKEPPRVPKSAPFFLPTIAGLTPKFAAPGDGDDKDKDKVKSLSLPSFGRQSRLSSALEQSIESEQFSQVLNLLKSMSPSEIDMELRSLAPLGGGSIEALKQFLHFLIKGLQDNVDFELLQAYTTLFLKLHGSEIADDADLAEEVRQLAVVQQSSWQRIQAQFNKCLCLITYMKNPAV</sequence>
<dbReference type="KEGG" id="aplc:110990591"/>
<dbReference type="SUPFAM" id="SSF50978">
    <property type="entry name" value="WD40 repeat-like"/>
    <property type="match status" value="1"/>
</dbReference>
<dbReference type="PROSITE" id="PS50294">
    <property type="entry name" value="WD_REPEATS_REGION"/>
    <property type="match status" value="2"/>
</dbReference>
<feature type="repeat" description="WD" evidence="3">
    <location>
        <begin position="267"/>
        <end position="298"/>
    </location>
</feature>
<keyword evidence="1 3" id="KW-0853">WD repeat</keyword>
<dbReference type="FunFam" id="2.130.10.10:FF:000109">
    <property type="entry name" value="WD repeat domain 36"/>
    <property type="match status" value="1"/>
</dbReference>
<dbReference type="GO" id="GO:0032040">
    <property type="term" value="C:small-subunit processome"/>
    <property type="evidence" value="ECO:0007669"/>
    <property type="project" value="InterPro"/>
</dbReference>
<feature type="domain" description="WDR36/Utp21 N-terminal" evidence="6">
    <location>
        <begin position="36"/>
        <end position="301"/>
    </location>
</feature>
<feature type="region of interest" description="Disordered" evidence="4">
    <location>
        <begin position="646"/>
        <end position="674"/>
    </location>
</feature>
<dbReference type="GeneID" id="110990591"/>
<dbReference type="FunFam" id="2.130.10.10:FF:000139">
    <property type="entry name" value="WD repeat domain 36"/>
    <property type="match status" value="1"/>
</dbReference>
<name>A0A8B8A0S5_ACAPL</name>
<dbReference type="PROSITE" id="PS50082">
    <property type="entry name" value="WD_REPEATS_2"/>
    <property type="match status" value="3"/>
</dbReference>
<keyword evidence="7" id="KW-1185">Reference proteome</keyword>
<dbReference type="SMART" id="SM00320">
    <property type="entry name" value="WD40"/>
    <property type="match status" value="10"/>
</dbReference>
<dbReference type="InterPro" id="IPR015943">
    <property type="entry name" value="WD40/YVTN_repeat-like_dom_sf"/>
</dbReference>
<evidence type="ECO:0000256" key="4">
    <source>
        <dbReference type="SAM" id="MobiDB-lite"/>
    </source>
</evidence>
<dbReference type="Pfam" id="PF25171">
    <property type="entry name" value="Beta-prop_WDR36-Utp21_1st"/>
    <property type="match status" value="1"/>
</dbReference>
<dbReference type="Gene3D" id="2.130.10.10">
    <property type="entry name" value="YVTN repeat-like/Quinoprotein amine dehydrogenase"/>
    <property type="match status" value="2"/>
</dbReference>
<dbReference type="Pfam" id="PF25168">
    <property type="entry name" value="Beta-prop_WDR36-Utp21_2nd"/>
    <property type="match status" value="1"/>
</dbReference>
<dbReference type="InterPro" id="IPR059157">
    <property type="entry name" value="WDR36-Utp21_N"/>
</dbReference>
<dbReference type="Pfam" id="PF04192">
    <property type="entry name" value="Utp21"/>
    <property type="match status" value="1"/>
</dbReference>